<name>A0ABT1BGL3_9BURK</name>
<dbReference type="SUPFAM" id="SSF46785">
    <property type="entry name" value="Winged helix' DNA-binding domain"/>
    <property type="match status" value="1"/>
</dbReference>
<keyword evidence="3" id="KW-0238">DNA-binding</keyword>
<reference evidence="6 7" key="1">
    <citation type="submission" date="2022-06" db="EMBL/GenBank/DDBJ databases">
        <title>Ideonella sp. NS12-5 Genome sequencing and assembly.</title>
        <authorList>
            <person name="Jung Y."/>
        </authorList>
    </citation>
    <scope>NUCLEOTIDE SEQUENCE [LARGE SCALE GENOMIC DNA]</scope>
    <source>
        <strain evidence="6 7">NS12-5</strain>
    </source>
</reference>
<dbReference type="PANTHER" id="PTHR30537">
    <property type="entry name" value="HTH-TYPE TRANSCRIPTIONAL REGULATOR"/>
    <property type="match status" value="1"/>
</dbReference>
<dbReference type="InterPro" id="IPR058163">
    <property type="entry name" value="LysR-type_TF_proteobact-type"/>
</dbReference>
<organism evidence="6 7">
    <name type="scientific">Ideonella oryzae</name>
    <dbReference type="NCBI Taxonomy" id="2937441"/>
    <lineage>
        <taxon>Bacteria</taxon>
        <taxon>Pseudomonadati</taxon>
        <taxon>Pseudomonadota</taxon>
        <taxon>Betaproteobacteria</taxon>
        <taxon>Burkholderiales</taxon>
        <taxon>Sphaerotilaceae</taxon>
        <taxon>Ideonella</taxon>
    </lineage>
</organism>
<dbReference type="EMBL" id="JAMXMC010000001">
    <property type="protein sequence ID" value="MCO5975377.1"/>
    <property type="molecule type" value="Genomic_DNA"/>
</dbReference>
<dbReference type="RefSeq" id="WP_252767822.1">
    <property type="nucleotide sequence ID" value="NZ_JAMXMC010000001.1"/>
</dbReference>
<dbReference type="PROSITE" id="PS50931">
    <property type="entry name" value="HTH_LYSR"/>
    <property type="match status" value="1"/>
</dbReference>
<dbReference type="InterPro" id="IPR005119">
    <property type="entry name" value="LysR_subst-bd"/>
</dbReference>
<keyword evidence="2" id="KW-0805">Transcription regulation</keyword>
<dbReference type="InterPro" id="IPR000847">
    <property type="entry name" value="LysR_HTH_N"/>
</dbReference>
<feature type="domain" description="HTH lysR-type" evidence="5">
    <location>
        <begin position="1"/>
        <end position="59"/>
    </location>
</feature>
<keyword evidence="7" id="KW-1185">Reference proteome</keyword>
<keyword evidence="4" id="KW-0804">Transcription</keyword>
<dbReference type="Proteomes" id="UP001204851">
    <property type="component" value="Unassembled WGS sequence"/>
</dbReference>
<protein>
    <submittedName>
        <fullName evidence="6">LysR family transcriptional regulator</fullName>
    </submittedName>
</protein>
<evidence type="ECO:0000256" key="2">
    <source>
        <dbReference type="ARBA" id="ARBA00023015"/>
    </source>
</evidence>
<evidence type="ECO:0000313" key="7">
    <source>
        <dbReference type="Proteomes" id="UP001204851"/>
    </source>
</evidence>
<dbReference type="Gene3D" id="1.10.10.10">
    <property type="entry name" value="Winged helix-like DNA-binding domain superfamily/Winged helix DNA-binding domain"/>
    <property type="match status" value="1"/>
</dbReference>
<dbReference type="PANTHER" id="PTHR30537:SF72">
    <property type="entry name" value="LYSR FAMILY TRANSCRIPTIONAL REGULATOR"/>
    <property type="match status" value="1"/>
</dbReference>
<dbReference type="InterPro" id="IPR036390">
    <property type="entry name" value="WH_DNA-bd_sf"/>
</dbReference>
<dbReference type="Pfam" id="PF03466">
    <property type="entry name" value="LysR_substrate"/>
    <property type="match status" value="1"/>
</dbReference>
<proteinExistence type="inferred from homology"/>
<accession>A0ABT1BGL3</accession>
<evidence type="ECO:0000256" key="1">
    <source>
        <dbReference type="ARBA" id="ARBA00009437"/>
    </source>
</evidence>
<gene>
    <name evidence="6" type="ORF">M0L44_01390</name>
</gene>
<dbReference type="InterPro" id="IPR036388">
    <property type="entry name" value="WH-like_DNA-bd_sf"/>
</dbReference>
<evidence type="ECO:0000313" key="6">
    <source>
        <dbReference type="EMBL" id="MCO5975377.1"/>
    </source>
</evidence>
<comment type="caution">
    <text evidence="6">The sequence shown here is derived from an EMBL/GenBank/DDBJ whole genome shotgun (WGS) entry which is preliminary data.</text>
</comment>
<dbReference type="Gene3D" id="3.40.190.290">
    <property type="match status" value="1"/>
</dbReference>
<dbReference type="Pfam" id="PF00126">
    <property type="entry name" value="HTH_1"/>
    <property type="match status" value="1"/>
</dbReference>
<comment type="similarity">
    <text evidence="1">Belongs to the LysR transcriptional regulatory family.</text>
</comment>
<dbReference type="CDD" id="cd08472">
    <property type="entry name" value="PBP2_CrgA_like_3"/>
    <property type="match status" value="1"/>
</dbReference>
<evidence type="ECO:0000256" key="3">
    <source>
        <dbReference type="ARBA" id="ARBA00023125"/>
    </source>
</evidence>
<sequence>MDRIDTLRAFLRVAATGSFSLAADQLGLPRPSVSLAIQQLEARLGVRVFHRTTRKVTLTQDGQALLEGASALVGDMEDLEARFHPPGESGVAGRLRVDVPSRIGRRLVAPALPGLLARHPALDIELGSTDRAVDLVAEGIDCALRVGVLGDSSLVAHPLGCFPLINCASPAYVQRFGVPQSPKDLAQHQVVQYLSPSTGQAAPWEWQEGETCRTLALAGRVGVNNAESYIACALSGLGLIQIPRFDVQEHLDDGSLVELLPQHRPAPMPVQVVYPHRRHLSRRVQVFMAWMAELLSGQLA</sequence>
<evidence type="ECO:0000256" key="4">
    <source>
        <dbReference type="ARBA" id="ARBA00023163"/>
    </source>
</evidence>
<dbReference type="SUPFAM" id="SSF53850">
    <property type="entry name" value="Periplasmic binding protein-like II"/>
    <property type="match status" value="1"/>
</dbReference>
<evidence type="ECO:0000259" key="5">
    <source>
        <dbReference type="PROSITE" id="PS50931"/>
    </source>
</evidence>